<evidence type="ECO:0000313" key="1">
    <source>
        <dbReference type="EMBL" id="CAF0923416.1"/>
    </source>
</evidence>
<proteinExistence type="predicted"/>
<name>A0A814B5A0_9BILA</name>
<keyword evidence="2" id="KW-1185">Reference proteome</keyword>
<dbReference type="AlphaFoldDB" id="A0A814B5A0"/>
<gene>
    <name evidence="1" type="ORF">OXX778_LOCUS12507</name>
</gene>
<reference evidence="1" key="1">
    <citation type="submission" date="2021-02" db="EMBL/GenBank/DDBJ databases">
        <authorList>
            <person name="Nowell W R."/>
        </authorList>
    </citation>
    <scope>NUCLEOTIDE SEQUENCE</scope>
    <source>
        <strain evidence="1">Ploen Becks lab</strain>
    </source>
</reference>
<dbReference type="EMBL" id="CAJNOC010002278">
    <property type="protein sequence ID" value="CAF0923416.1"/>
    <property type="molecule type" value="Genomic_DNA"/>
</dbReference>
<protein>
    <submittedName>
        <fullName evidence="1">Uncharacterized protein</fullName>
    </submittedName>
</protein>
<comment type="caution">
    <text evidence="1">The sequence shown here is derived from an EMBL/GenBank/DDBJ whole genome shotgun (WGS) entry which is preliminary data.</text>
</comment>
<accession>A0A814B5A0</accession>
<evidence type="ECO:0000313" key="2">
    <source>
        <dbReference type="Proteomes" id="UP000663879"/>
    </source>
</evidence>
<dbReference type="Proteomes" id="UP000663879">
    <property type="component" value="Unassembled WGS sequence"/>
</dbReference>
<feature type="non-terminal residue" evidence="1">
    <location>
        <position position="1"/>
    </location>
</feature>
<organism evidence="1 2">
    <name type="scientific">Brachionus calyciflorus</name>
    <dbReference type="NCBI Taxonomy" id="104777"/>
    <lineage>
        <taxon>Eukaryota</taxon>
        <taxon>Metazoa</taxon>
        <taxon>Spiralia</taxon>
        <taxon>Gnathifera</taxon>
        <taxon>Rotifera</taxon>
        <taxon>Eurotatoria</taxon>
        <taxon>Monogononta</taxon>
        <taxon>Pseudotrocha</taxon>
        <taxon>Ploima</taxon>
        <taxon>Brachionidae</taxon>
        <taxon>Brachionus</taxon>
    </lineage>
</organism>
<sequence>IKLNKFSQVLTIFAGGVTKIFNLDSKQLDETNQNTYDFDLMAQELANTGSSHSRKQLLHLIDTFLYSKCYEWVFILALVLKKFSVVNEVLRLVKNPDVSPLISNSIKKGIKELDVWSQQECCGYRSIIQKINNL</sequence>